<dbReference type="InterPro" id="IPR015421">
    <property type="entry name" value="PyrdxlP-dep_Trfase_major"/>
</dbReference>
<evidence type="ECO:0000256" key="3">
    <source>
        <dbReference type="ARBA" id="ARBA00022898"/>
    </source>
</evidence>
<dbReference type="GO" id="GO:0008483">
    <property type="term" value="F:transaminase activity"/>
    <property type="evidence" value="ECO:0007669"/>
    <property type="project" value="UniProtKB-KW"/>
</dbReference>
<sequence>MKKSLLIKPFMDEIYPKAVKGSGIYLYDEDGNKYIDGSSGAVTASIGHGNKEIIHAMLEQAKKVSFVYRSQFTTEPAEELACKLNNLVDADEPYWSFLVNSGSEATETAMKMAIQHWQEQGFDKKNKILSRWISYHGITIGALSMSGHVYRRARFAPLLDECPAVSAPYCFRCPFNLNYPTCGLFCASELETAINRVGSERIAAFIAEPIVGAAGGVIVPPEGYYQKIKEICEKNNILFIADEVMTGMGRTGKMFAMEHWNVKPDLIVLGKGISSGYSPLAATLASKKVMDPILSGSKSVMSGHTFSANPQSAATALAVIHYIERMKLIDHSCKNGSYLIEKLKNMAKNNPIIGDVRGKGLMIGVEFVDPLTKEPFPTVEQMTTRVIKKAREKGLILYPANAGKDGLVGDAVIIAPPLIIKKKEMKQLLSIFEETLREIQLK</sequence>
<comment type="cofactor">
    <cofactor evidence="1">
        <name>pyridoxal 5'-phosphate</name>
        <dbReference type="ChEBI" id="CHEBI:597326"/>
    </cofactor>
</comment>
<dbReference type="PIRSF" id="PIRSF000521">
    <property type="entry name" value="Transaminase_4ab_Lys_Orn"/>
    <property type="match status" value="1"/>
</dbReference>
<name>W4QZ64_HALA3</name>
<dbReference type="Gene3D" id="3.40.640.10">
    <property type="entry name" value="Type I PLP-dependent aspartate aminotransferase-like (Major domain)"/>
    <property type="match status" value="1"/>
</dbReference>
<dbReference type="CDD" id="cd00610">
    <property type="entry name" value="OAT_like"/>
    <property type="match status" value="1"/>
</dbReference>
<dbReference type="GO" id="GO:0030170">
    <property type="term" value="F:pyridoxal phosphate binding"/>
    <property type="evidence" value="ECO:0007669"/>
    <property type="project" value="InterPro"/>
</dbReference>
<dbReference type="Proteomes" id="UP000018896">
    <property type="component" value="Unassembled WGS sequence"/>
</dbReference>
<dbReference type="InterPro" id="IPR015424">
    <property type="entry name" value="PyrdxlP-dep_Trfase"/>
</dbReference>
<dbReference type="InterPro" id="IPR015422">
    <property type="entry name" value="PyrdxlP-dep_Trfase_small"/>
</dbReference>
<keyword evidence="5" id="KW-0032">Aminotransferase</keyword>
<dbReference type="NCBIfam" id="NF005375">
    <property type="entry name" value="PRK06917.1"/>
    <property type="match status" value="1"/>
</dbReference>
<evidence type="ECO:0000256" key="4">
    <source>
        <dbReference type="RuleBase" id="RU003560"/>
    </source>
</evidence>
<organism evidence="5 6">
    <name type="scientific">Halalkalibacter akibai (strain ATCC 43226 / DSM 21942 / CIP 109018 / JCM 9157 / 1139)</name>
    <name type="common">Bacillus akibai</name>
    <dbReference type="NCBI Taxonomy" id="1236973"/>
    <lineage>
        <taxon>Bacteria</taxon>
        <taxon>Bacillati</taxon>
        <taxon>Bacillota</taxon>
        <taxon>Bacilli</taxon>
        <taxon>Bacillales</taxon>
        <taxon>Bacillaceae</taxon>
        <taxon>Halalkalibacter</taxon>
    </lineage>
</organism>
<dbReference type="OrthoDB" id="9807885at2"/>
<dbReference type="Gene3D" id="3.90.1150.10">
    <property type="entry name" value="Aspartate Aminotransferase, domain 1"/>
    <property type="match status" value="1"/>
</dbReference>
<dbReference type="FunFam" id="3.40.640.10:FF:000004">
    <property type="entry name" value="Acetylornithine aminotransferase"/>
    <property type="match status" value="1"/>
</dbReference>
<dbReference type="InterPro" id="IPR005814">
    <property type="entry name" value="Aminotrans_3"/>
</dbReference>
<evidence type="ECO:0000313" key="6">
    <source>
        <dbReference type="Proteomes" id="UP000018896"/>
    </source>
</evidence>
<dbReference type="RefSeq" id="WP_035667241.1">
    <property type="nucleotide sequence ID" value="NZ_BAUV01000048.1"/>
</dbReference>
<dbReference type="InterPro" id="IPR049704">
    <property type="entry name" value="Aminotrans_3_PPA_site"/>
</dbReference>
<gene>
    <name evidence="5" type="ORF">JCM9157_4184</name>
</gene>
<accession>W4QZ64</accession>
<dbReference type="EMBL" id="BAUV01000048">
    <property type="protein sequence ID" value="GAE36948.1"/>
    <property type="molecule type" value="Genomic_DNA"/>
</dbReference>
<dbReference type="STRING" id="1236973.JCM9157_4184"/>
<dbReference type="AlphaFoldDB" id="W4QZ64"/>
<keyword evidence="6" id="KW-1185">Reference proteome</keyword>
<dbReference type="eggNOG" id="COG0161">
    <property type="taxonomic scope" value="Bacteria"/>
</dbReference>
<dbReference type="SUPFAM" id="SSF53383">
    <property type="entry name" value="PLP-dependent transferases"/>
    <property type="match status" value="1"/>
</dbReference>
<evidence type="ECO:0000256" key="1">
    <source>
        <dbReference type="ARBA" id="ARBA00001933"/>
    </source>
</evidence>
<protein>
    <submittedName>
        <fullName evidence="5">Adenosylmethionine-8-amino-7-oxononanoate aminotransferase</fullName>
    </submittedName>
</protein>
<evidence type="ECO:0000256" key="2">
    <source>
        <dbReference type="ARBA" id="ARBA00008954"/>
    </source>
</evidence>
<dbReference type="Pfam" id="PF00202">
    <property type="entry name" value="Aminotran_3"/>
    <property type="match status" value="1"/>
</dbReference>
<keyword evidence="3 4" id="KW-0663">Pyridoxal phosphate</keyword>
<proteinExistence type="inferred from homology"/>
<comment type="caution">
    <text evidence="5">The sequence shown here is derived from an EMBL/GenBank/DDBJ whole genome shotgun (WGS) entry which is preliminary data.</text>
</comment>
<reference evidence="5 6" key="1">
    <citation type="journal article" date="2014" name="Genome Announc.">
        <title>Draft Genome Sequences of Three Alkaliphilic Bacillus Strains, Bacillus wakoensis JCM 9140T, Bacillus akibai JCM 9157T, and Bacillus hemicellulosilyticus JCM 9152T.</title>
        <authorList>
            <person name="Yuki M."/>
            <person name="Oshima K."/>
            <person name="Suda W."/>
            <person name="Oshida Y."/>
            <person name="Kitamura K."/>
            <person name="Iida T."/>
            <person name="Hattori M."/>
            <person name="Ohkuma M."/>
        </authorList>
    </citation>
    <scope>NUCLEOTIDE SEQUENCE [LARGE SCALE GENOMIC DNA]</scope>
    <source>
        <strain evidence="5 6">JCM 9157</strain>
    </source>
</reference>
<dbReference type="PANTHER" id="PTHR43094">
    <property type="entry name" value="AMINOTRANSFERASE"/>
    <property type="match status" value="1"/>
</dbReference>
<dbReference type="PROSITE" id="PS00600">
    <property type="entry name" value="AA_TRANSFER_CLASS_3"/>
    <property type="match status" value="1"/>
</dbReference>
<evidence type="ECO:0000313" key="5">
    <source>
        <dbReference type="EMBL" id="GAE36948.1"/>
    </source>
</evidence>
<dbReference type="PANTHER" id="PTHR43094:SF1">
    <property type="entry name" value="AMINOTRANSFERASE CLASS-III"/>
    <property type="match status" value="1"/>
</dbReference>
<keyword evidence="5" id="KW-0808">Transferase</keyword>
<comment type="similarity">
    <text evidence="2 4">Belongs to the class-III pyridoxal-phosphate-dependent aminotransferase family.</text>
</comment>